<evidence type="ECO:0000256" key="2">
    <source>
        <dbReference type="ARBA" id="ARBA00022475"/>
    </source>
</evidence>
<keyword evidence="2" id="KW-1003">Cell membrane</keyword>
<feature type="transmembrane region" description="Helical" evidence="6">
    <location>
        <begin position="42"/>
        <end position="66"/>
    </location>
</feature>
<keyword evidence="4 6" id="KW-1133">Transmembrane helix</keyword>
<comment type="caution">
    <text evidence="7">The sequence shown here is derived from an EMBL/GenBank/DDBJ whole genome shotgun (WGS) entry which is preliminary data.</text>
</comment>
<organism evidence="7 8">
    <name type="scientific">Aquipseudomonas alcaligenes</name>
    <name type="common">Pseudomonas alcaligenes</name>
    <dbReference type="NCBI Taxonomy" id="43263"/>
    <lineage>
        <taxon>Bacteria</taxon>
        <taxon>Pseudomonadati</taxon>
        <taxon>Pseudomonadota</taxon>
        <taxon>Gammaproteobacteria</taxon>
        <taxon>Pseudomonadales</taxon>
        <taxon>Pseudomonadaceae</taxon>
        <taxon>Aquipseudomonas</taxon>
    </lineage>
</organism>
<dbReference type="Proteomes" id="UP000248146">
    <property type="component" value="Unassembled WGS sequence"/>
</dbReference>
<evidence type="ECO:0000256" key="5">
    <source>
        <dbReference type="ARBA" id="ARBA00023136"/>
    </source>
</evidence>
<evidence type="ECO:0000313" key="8">
    <source>
        <dbReference type="Proteomes" id="UP000248146"/>
    </source>
</evidence>
<reference evidence="7 8" key="1">
    <citation type="submission" date="2018-06" db="EMBL/GenBank/DDBJ databases">
        <title>Pseudomonas diversity within urban Lake Michigan freshwaters.</title>
        <authorList>
            <person name="Batrich M."/>
            <person name="Hatzopoulos T."/>
            <person name="Putonti C."/>
        </authorList>
    </citation>
    <scope>NUCLEOTIDE SEQUENCE [LARGE SCALE GENOMIC DNA]</scope>
    <source>
        <strain evidence="7 8">MB-090714</strain>
    </source>
</reference>
<evidence type="ECO:0000256" key="4">
    <source>
        <dbReference type="ARBA" id="ARBA00022989"/>
    </source>
</evidence>
<evidence type="ECO:0000313" key="7">
    <source>
        <dbReference type="EMBL" id="PYC27526.1"/>
    </source>
</evidence>
<feature type="transmembrane region" description="Helical" evidence="6">
    <location>
        <begin position="6"/>
        <end position="30"/>
    </location>
</feature>
<dbReference type="RefSeq" id="WP_110681824.1">
    <property type="nucleotide sequence ID" value="NZ_QJRX01000003.1"/>
</dbReference>
<sequence>MLGTHDLALFVISGLLLNMAPGPDSLLIMARSATQGWRAGSAAALGIGAGTCVHIVAAALGMSALLATSATAFMLVKLIGAAYLLYIGIGMLLARHKETAASGASELPALPYGRIFAQGFLTNVLNPKVALFFLAFVPQFISPDAEHKALAFLLLGAIFNFNGMLWCHFLALSTAFAQQRLQVGRRVGLWLERATGGLFTLLGVKLALADRV</sequence>
<dbReference type="Pfam" id="PF01810">
    <property type="entry name" value="LysE"/>
    <property type="match status" value="1"/>
</dbReference>
<dbReference type="InterPro" id="IPR001123">
    <property type="entry name" value="LeuE-type"/>
</dbReference>
<gene>
    <name evidence="7" type="ORF">DMO17_07250</name>
</gene>
<accession>A0A2V4MBK9</accession>
<keyword evidence="3 6" id="KW-0812">Transmembrane</keyword>
<feature type="transmembrane region" description="Helical" evidence="6">
    <location>
        <begin position="72"/>
        <end position="94"/>
    </location>
</feature>
<evidence type="ECO:0000256" key="6">
    <source>
        <dbReference type="SAM" id="Phobius"/>
    </source>
</evidence>
<proteinExistence type="predicted"/>
<comment type="subcellular location">
    <subcellularLocation>
        <location evidence="1">Cell membrane</location>
        <topology evidence="1">Multi-pass membrane protein</topology>
    </subcellularLocation>
</comment>
<dbReference type="OrthoDB" id="9784202at2"/>
<dbReference type="GO" id="GO:0005886">
    <property type="term" value="C:plasma membrane"/>
    <property type="evidence" value="ECO:0007669"/>
    <property type="project" value="UniProtKB-SubCell"/>
</dbReference>
<evidence type="ECO:0000256" key="1">
    <source>
        <dbReference type="ARBA" id="ARBA00004651"/>
    </source>
</evidence>
<dbReference type="AlphaFoldDB" id="A0A2V4MBK9"/>
<name>A0A2V4MBK9_AQUAC</name>
<dbReference type="EMBL" id="QJRX01000003">
    <property type="protein sequence ID" value="PYC27526.1"/>
    <property type="molecule type" value="Genomic_DNA"/>
</dbReference>
<dbReference type="PANTHER" id="PTHR30086">
    <property type="entry name" value="ARGININE EXPORTER PROTEIN ARGO"/>
    <property type="match status" value="1"/>
</dbReference>
<protein>
    <submittedName>
        <fullName evidence="7">Lysine transporter LysE</fullName>
    </submittedName>
</protein>
<feature type="transmembrane region" description="Helical" evidence="6">
    <location>
        <begin position="149"/>
        <end position="176"/>
    </location>
</feature>
<dbReference type="PIRSF" id="PIRSF006324">
    <property type="entry name" value="LeuE"/>
    <property type="match status" value="1"/>
</dbReference>
<feature type="transmembrane region" description="Helical" evidence="6">
    <location>
        <begin position="115"/>
        <end position="137"/>
    </location>
</feature>
<dbReference type="GO" id="GO:0015171">
    <property type="term" value="F:amino acid transmembrane transporter activity"/>
    <property type="evidence" value="ECO:0007669"/>
    <property type="project" value="TreeGrafter"/>
</dbReference>
<evidence type="ECO:0000256" key="3">
    <source>
        <dbReference type="ARBA" id="ARBA00022692"/>
    </source>
</evidence>
<dbReference type="PANTHER" id="PTHR30086:SF20">
    <property type="entry name" value="ARGININE EXPORTER PROTEIN ARGO-RELATED"/>
    <property type="match status" value="1"/>
</dbReference>
<keyword evidence="5 6" id="KW-0472">Membrane</keyword>